<feature type="chain" id="PRO_5001939919" description="Secretion system C-terminal sorting domain-containing protein" evidence="1">
    <location>
        <begin position="21"/>
        <end position="242"/>
    </location>
</feature>
<name>A0A098S7F6_9BACT</name>
<dbReference type="NCBIfam" id="TIGR04183">
    <property type="entry name" value="Por_Secre_tail"/>
    <property type="match status" value="1"/>
</dbReference>
<gene>
    <name evidence="3" type="ORF">IX84_11610</name>
</gene>
<dbReference type="EMBL" id="JPOS01000026">
    <property type="protein sequence ID" value="KGE88036.1"/>
    <property type="molecule type" value="Genomic_DNA"/>
</dbReference>
<feature type="signal peptide" evidence="1">
    <location>
        <begin position="1"/>
        <end position="20"/>
    </location>
</feature>
<keyword evidence="4" id="KW-1185">Reference proteome</keyword>
<organism evidence="3 4">
    <name type="scientific">Phaeodactylibacter xiamenensis</name>
    <dbReference type="NCBI Taxonomy" id="1524460"/>
    <lineage>
        <taxon>Bacteria</taxon>
        <taxon>Pseudomonadati</taxon>
        <taxon>Bacteroidota</taxon>
        <taxon>Saprospiria</taxon>
        <taxon>Saprospirales</taxon>
        <taxon>Haliscomenobacteraceae</taxon>
        <taxon>Phaeodactylibacter</taxon>
    </lineage>
</organism>
<evidence type="ECO:0000313" key="4">
    <source>
        <dbReference type="Proteomes" id="UP000029736"/>
    </source>
</evidence>
<sequence>MKKNLLLFSFLLIFTLSIEAQITLTFQPDTISVSDYIDLNDNEYELVGYATVTNTSDEAFSLRWNRVTENAPAQWDVQICDVNFCYEPDVFSNFVPGEVEVPVLLEPGASTNMDVHLKPRGVAGTGRVTIEITSTDNPDEVITTGTYDFEALVVTSTNDLNTTPLTVFPNPTADYFNIRGGNGVDRVVLYNVLGREMRSFNVAPGQRYYIGDLPNGLYLASMVDDNKGIVKTLRLKKSSVRP</sequence>
<dbReference type="Proteomes" id="UP000029736">
    <property type="component" value="Unassembled WGS sequence"/>
</dbReference>
<comment type="caution">
    <text evidence="3">The sequence shown here is derived from an EMBL/GenBank/DDBJ whole genome shotgun (WGS) entry which is preliminary data.</text>
</comment>
<feature type="domain" description="Secretion system C-terminal sorting" evidence="2">
    <location>
        <begin position="167"/>
        <end position="232"/>
    </location>
</feature>
<evidence type="ECO:0000259" key="2">
    <source>
        <dbReference type="Pfam" id="PF18962"/>
    </source>
</evidence>
<dbReference type="AlphaFoldDB" id="A0A098S7F6"/>
<dbReference type="OrthoDB" id="1447653at2"/>
<dbReference type="STRING" id="1524460.IX84_11610"/>
<proteinExistence type="predicted"/>
<dbReference type="Pfam" id="PF18962">
    <property type="entry name" value="Por_Secre_tail"/>
    <property type="match status" value="1"/>
</dbReference>
<reference evidence="3 4" key="1">
    <citation type="journal article" date="2014" name="Int. J. Syst. Evol. Microbiol.">
        <title>Phaeodactylibacter xiamenensis gen. nov., sp. nov., a member of the family Saprospiraceae isolated from the marine alga Phaeodactylum tricornutum.</title>
        <authorList>
            <person name="Chen Z.Jr."/>
            <person name="Lei X."/>
            <person name="Lai Q."/>
            <person name="Li Y."/>
            <person name="Zhang B."/>
            <person name="Zhang J."/>
            <person name="Zhang H."/>
            <person name="Yang L."/>
            <person name="Zheng W."/>
            <person name="Tian Y."/>
            <person name="Yu Z."/>
            <person name="Xu H.Jr."/>
            <person name="Zheng T."/>
        </authorList>
    </citation>
    <scope>NUCLEOTIDE SEQUENCE [LARGE SCALE GENOMIC DNA]</scope>
    <source>
        <strain evidence="3 4">KD52</strain>
    </source>
</reference>
<evidence type="ECO:0000313" key="3">
    <source>
        <dbReference type="EMBL" id="KGE88036.1"/>
    </source>
</evidence>
<protein>
    <recommendedName>
        <fullName evidence="2">Secretion system C-terminal sorting domain-containing protein</fullName>
    </recommendedName>
</protein>
<keyword evidence="1" id="KW-0732">Signal</keyword>
<accession>A0A098S7F6</accession>
<dbReference type="InterPro" id="IPR026444">
    <property type="entry name" value="Secre_tail"/>
</dbReference>
<evidence type="ECO:0000256" key="1">
    <source>
        <dbReference type="SAM" id="SignalP"/>
    </source>
</evidence>
<dbReference type="RefSeq" id="WP_044220206.1">
    <property type="nucleotide sequence ID" value="NZ_JBKAGJ010000037.1"/>
</dbReference>